<comment type="cofactor">
    <cofactor evidence="1">
        <name>Zn(2+)</name>
        <dbReference type="ChEBI" id="CHEBI:29105"/>
    </cofactor>
</comment>
<keyword evidence="4" id="KW-0479">Metal-binding</keyword>
<proteinExistence type="inferred from homology"/>
<dbReference type="SUPFAM" id="SSF55486">
    <property type="entry name" value="Metalloproteases ('zincins'), catalytic domain"/>
    <property type="match status" value="1"/>
</dbReference>
<evidence type="ECO:0000256" key="3">
    <source>
        <dbReference type="ARBA" id="ARBA00022670"/>
    </source>
</evidence>
<comment type="similarity">
    <text evidence="2">Belongs to the peptidase M10A family.</text>
</comment>
<dbReference type="AlphaFoldDB" id="A0A518ETY3"/>
<keyword evidence="6" id="KW-0378">Hydrolase</keyword>
<name>A0A518ETY3_9BACT</name>
<gene>
    <name evidence="10" type="ORF">Poly30_30800</name>
</gene>
<evidence type="ECO:0000259" key="9">
    <source>
        <dbReference type="Pfam" id="PF00413"/>
    </source>
</evidence>
<dbReference type="InterPro" id="IPR024079">
    <property type="entry name" value="MetalloPept_cat_dom_sf"/>
</dbReference>
<organism evidence="10 11">
    <name type="scientific">Saltatorellus ferox</name>
    <dbReference type="NCBI Taxonomy" id="2528018"/>
    <lineage>
        <taxon>Bacteria</taxon>
        <taxon>Pseudomonadati</taxon>
        <taxon>Planctomycetota</taxon>
        <taxon>Planctomycetia</taxon>
        <taxon>Planctomycetia incertae sedis</taxon>
        <taxon>Saltatorellus</taxon>
    </lineage>
</organism>
<evidence type="ECO:0000256" key="2">
    <source>
        <dbReference type="ARBA" id="ARBA00010370"/>
    </source>
</evidence>
<protein>
    <submittedName>
        <fullName evidence="10">Matrixin</fullName>
    </submittedName>
</protein>
<dbReference type="Pfam" id="PF00413">
    <property type="entry name" value="Peptidase_M10"/>
    <property type="match status" value="1"/>
</dbReference>
<dbReference type="InterPro" id="IPR021190">
    <property type="entry name" value="Pept_M10A"/>
</dbReference>
<dbReference type="Proteomes" id="UP000320390">
    <property type="component" value="Chromosome"/>
</dbReference>
<sequence>MAFAVYGDFLDLTLRDFRILNTFAGVRANDNVTPDPDFPGSLGADLAIRKAVAEWGSRPHGSGLTDPSQDQLGSGQSNFEAFYAGDALLAGGQNQNVISVIAGGGGIAFTDLPIGDGWRIRFFENARDWNDGPGDPEGGIDRFDIQGVMTHEFGHALGLDHSLVPGATMENNGSPDFGVHLRSIEADDIAGVQFIYGPVSPFKPVLETYEFIGPGRIRITGSNFHGQDNEIWFTPEAPTLPMTDPTILVGGLASSQGGTVLELDIPAAAGPGSVAVRVPGSTSEALSNVFPFDPFLEPWAPPMAYGQPGVTSAGTTPTIGWSGLPSASIPSFHIEVEGGANAAFALLIEGTSRSAVVTSYGTLLVGGQVRRRLILPLSGGAGTNLAPIVPAGLIGDRSYYQVWVPDGGSVSGGVFTDALEVVVSR</sequence>
<evidence type="ECO:0000313" key="11">
    <source>
        <dbReference type="Proteomes" id="UP000320390"/>
    </source>
</evidence>
<dbReference type="InterPro" id="IPR001818">
    <property type="entry name" value="Pept_M10_metallopeptidase"/>
</dbReference>
<dbReference type="GO" id="GO:0031012">
    <property type="term" value="C:extracellular matrix"/>
    <property type="evidence" value="ECO:0007669"/>
    <property type="project" value="InterPro"/>
</dbReference>
<keyword evidence="5" id="KW-0732">Signal</keyword>
<dbReference type="Gene3D" id="3.40.390.10">
    <property type="entry name" value="Collagenase (Catalytic Domain)"/>
    <property type="match status" value="1"/>
</dbReference>
<evidence type="ECO:0000256" key="6">
    <source>
        <dbReference type="ARBA" id="ARBA00022801"/>
    </source>
</evidence>
<feature type="domain" description="Peptidase M10 metallopeptidase" evidence="9">
    <location>
        <begin position="123"/>
        <end position="197"/>
    </location>
</feature>
<dbReference type="GO" id="GO:0030574">
    <property type="term" value="P:collagen catabolic process"/>
    <property type="evidence" value="ECO:0007669"/>
    <property type="project" value="TreeGrafter"/>
</dbReference>
<keyword evidence="3" id="KW-0645">Protease</keyword>
<keyword evidence="11" id="KW-1185">Reference proteome</keyword>
<dbReference type="GO" id="GO:0008270">
    <property type="term" value="F:zinc ion binding"/>
    <property type="evidence" value="ECO:0007669"/>
    <property type="project" value="InterPro"/>
</dbReference>
<dbReference type="GO" id="GO:0006508">
    <property type="term" value="P:proteolysis"/>
    <property type="evidence" value="ECO:0007669"/>
    <property type="project" value="UniProtKB-KW"/>
</dbReference>
<dbReference type="PANTHER" id="PTHR10201:SF291">
    <property type="entry name" value="MATRIX METALLOPROTEINASE 1, ISOFORM C-RELATED"/>
    <property type="match status" value="1"/>
</dbReference>
<accession>A0A518ETY3</accession>
<evidence type="ECO:0000313" key="10">
    <source>
        <dbReference type="EMBL" id="QDV07554.1"/>
    </source>
</evidence>
<evidence type="ECO:0000256" key="5">
    <source>
        <dbReference type="ARBA" id="ARBA00022729"/>
    </source>
</evidence>
<dbReference type="PANTHER" id="PTHR10201">
    <property type="entry name" value="MATRIX METALLOPROTEINASE"/>
    <property type="match status" value="1"/>
</dbReference>
<keyword evidence="7" id="KW-0862">Zinc</keyword>
<dbReference type="GO" id="GO:0030198">
    <property type="term" value="P:extracellular matrix organization"/>
    <property type="evidence" value="ECO:0007669"/>
    <property type="project" value="TreeGrafter"/>
</dbReference>
<keyword evidence="8" id="KW-0482">Metalloprotease</keyword>
<reference evidence="10 11" key="1">
    <citation type="submission" date="2019-02" db="EMBL/GenBank/DDBJ databases">
        <title>Deep-cultivation of Planctomycetes and their phenomic and genomic characterization uncovers novel biology.</title>
        <authorList>
            <person name="Wiegand S."/>
            <person name="Jogler M."/>
            <person name="Boedeker C."/>
            <person name="Pinto D."/>
            <person name="Vollmers J."/>
            <person name="Rivas-Marin E."/>
            <person name="Kohn T."/>
            <person name="Peeters S.H."/>
            <person name="Heuer A."/>
            <person name="Rast P."/>
            <person name="Oberbeckmann S."/>
            <person name="Bunk B."/>
            <person name="Jeske O."/>
            <person name="Meyerdierks A."/>
            <person name="Storesund J.E."/>
            <person name="Kallscheuer N."/>
            <person name="Luecker S."/>
            <person name="Lage O.M."/>
            <person name="Pohl T."/>
            <person name="Merkel B.J."/>
            <person name="Hornburger P."/>
            <person name="Mueller R.-W."/>
            <person name="Bruemmer F."/>
            <person name="Labrenz M."/>
            <person name="Spormann A.M."/>
            <person name="Op den Camp H."/>
            <person name="Overmann J."/>
            <person name="Amann R."/>
            <person name="Jetten M.S.M."/>
            <person name="Mascher T."/>
            <person name="Medema M.H."/>
            <person name="Devos D.P."/>
            <person name="Kaster A.-K."/>
            <person name="Ovreas L."/>
            <person name="Rohde M."/>
            <person name="Galperin M.Y."/>
            <person name="Jogler C."/>
        </authorList>
    </citation>
    <scope>NUCLEOTIDE SEQUENCE [LARGE SCALE GENOMIC DNA]</scope>
    <source>
        <strain evidence="10 11">Poly30</strain>
    </source>
</reference>
<evidence type="ECO:0000256" key="1">
    <source>
        <dbReference type="ARBA" id="ARBA00001947"/>
    </source>
</evidence>
<evidence type="ECO:0000256" key="4">
    <source>
        <dbReference type="ARBA" id="ARBA00022723"/>
    </source>
</evidence>
<evidence type="ECO:0000256" key="8">
    <source>
        <dbReference type="ARBA" id="ARBA00023049"/>
    </source>
</evidence>
<evidence type="ECO:0000256" key="7">
    <source>
        <dbReference type="ARBA" id="ARBA00022833"/>
    </source>
</evidence>
<dbReference type="EMBL" id="CP036434">
    <property type="protein sequence ID" value="QDV07554.1"/>
    <property type="molecule type" value="Genomic_DNA"/>
</dbReference>
<dbReference type="PRINTS" id="PR00138">
    <property type="entry name" value="MATRIXIN"/>
</dbReference>
<dbReference type="GO" id="GO:0004222">
    <property type="term" value="F:metalloendopeptidase activity"/>
    <property type="evidence" value="ECO:0007669"/>
    <property type="project" value="InterPro"/>
</dbReference>